<evidence type="ECO:0000259" key="10">
    <source>
        <dbReference type="Pfam" id="PF16178"/>
    </source>
</evidence>
<feature type="domain" description="Anoctamin dimerisation" evidence="10">
    <location>
        <begin position="2"/>
        <end position="225"/>
    </location>
</feature>
<dbReference type="InterPro" id="IPR049452">
    <property type="entry name" value="Anoctamin_TM"/>
</dbReference>
<evidence type="ECO:0000256" key="5">
    <source>
        <dbReference type="ARBA" id="ARBA00022989"/>
    </source>
</evidence>
<dbReference type="HOGENOM" id="CLU_006685_1_3_1"/>
<accession>V3ZDU0</accession>
<dbReference type="PANTHER" id="PTHR12308:SF84">
    <property type="entry name" value="ANOCTAMIN"/>
    <property type="match status" value="1"/>
</dbReference>
<sequence>LYFQDGKRRIDFVLTYRDDDKDKEKDKKIARRKFFEDNLIKDGLELEYEERARKKADKVRFVKVHCPWEVLTTYAEIMSMKMPLAENDLESDVTSCWSKCPTPFDVDEDYLPPVPDYFTAAFSRSRADQFVIEDQETFFSSAQRSLIANEVLSRCVYETTVSQKKKKRFGIKNLVNAGVYTAAFPLHEGEFASPHSLLTKGKANDRHLLYETWARPGRWYKFQPLDHIRKYFGEKIGIYFAWLGYYTGLLIPAAMVGLAVFLYGCIQMFQDRVQEEICDENLMGNVTMCPLCDERCTYWKLKKSCLYTRATYLFDNEATVFFAAFMALWATFFHEMWKRKQAEIEYDWDVADFEEEENIRPEFEAQVSTTKMNPINQLDEPHVRFLSKLARFTSSFTVVIFMLLLVVAAAFGVILYRVTVAAIFYSVKQEDISARANLLTTVTAAIINLIIIVILSMVYLRIAEFLTNFEMHRTETEWEDSFTFKMFLFQFINHYSSLFYIAFFKGRFLGRPGKYNRELNGKRQEECDPAGCLIELCIQLAIVMVGKQALNNFKEIILPKIMNLYKTWGIPKEQKQKLPRWEDDYNLAVMNKLGLFDEYLEMVIQFGFVTIFVAAFPLAPLFALINNIIEIRLDAYKFVTQWRRPLAVRGQDIGIWFGILRGISTIAVITNSVIIAFTTEFIPKLVYVYGYNNENLHGYVNFSLSTFKVKDFEDESRPANNNSEVFGVVTECSNLILLFLNCFRYRDFRDKDNYNFDMDFWHVLAARLAFALIFILLVFFFSWLVSYIVPDIPKTVKLQVLREKYLAKEAIMEAESLRRRKNDKNGTAGNIESSINY</sequence>
<dbReference type="Pfam" id="PF16178">
    <property type="entry name" value="Anoct_dimer"/>
    <property type="match status" value="1"/>
</dbReference>
<feature type="transmembrane region" description="Helical" evidence="8">
    <location>
        <begin position="438"/>
        <end position="462"/>
    </location>
</feature>
<evidence type="ECO:0000256" key="7">
    <source>
        <dbReference type="ARBA" id="ARBA00023180"/>
    </source>
</evidence>
<keyword evidence="5 8" id="KW-1133">Transmembrane helix</keyword>
<comment type="similarity">
    <text evidence="2 8">Belongs to the anoctamin family.</text>
</comment>
<feature type="domain" description="Anoctamin transmembrane" evidence="9">
    <location>
        <begin position="228"/>
        <end position="803"/>
    </location>
</feature>
<dbReference type="Proteomes" id="UP000030746">
    <property type="component" value="Unassembled WGS sequence"/>
</dbReference>
<dbReference type="OrthoDB" id="296386at2759"/>
<dbReference type="CTD" id="20230116"/>
<feature type="transmembrane region" description="Helical" evidence="8">
    <location>
        <begin position="239"/>
        <end position="263"/>
    </location>
</feature>
<keyword evidence="6 8" id="KW-0472">Membrane</keyword>
<feature type="transmembrane region" description="Helical" evidence="8">
    <location>
        <begin position="396"/>
        <end position="418"/>
    </location>
</feature>
<dbReference type="KEGG" id="lgi:LOTGIDRAFT_106472"/>
<keyword evidence="7" id="KW-0325">Glycoprotein</keyword>
<gene>
    <name evidence="11" type="ORF">LOTGIDRAFT_106472</name>
</gene>
<evidence type="ECO:0000256" key="1">
    <source>
        <dbReference type="ARBA" id="ARBA00004651"/>
    </source>
</evidence>
<feature type="transmembrane region" description="Helical" evidence="8">
    <location>
        <begin position="764"/>
        <end position="789"/>
    </location>
</feature>
<protein>
    <recommendedName>
        <fullName evidence="8">Anoctamin</fullName>
    </recommendedName>
</protein>
<evidence type="ECO:0000313" key="12">
    <source>
        <dbReference type="Proteomes" id="UP000030746"/>
    </source>
</evidence>
<dbReference type="PANTHER" id="PTHR12308">
    <property type="entry name" value="ANOCTAMIN"/>
    <property type="match status" value="1"/>
</dbReference>
<dbReference type="OMA" id="SQAFHPL"/>
<organism evidence="11 12">
    <name type="scientific">Lottia gigantea</name>
    <name type="common">Giant owl limpet</name>
    <dbReference type="NCBI Taxonomy" id="225164"/>
    <lineage>
        <taxon>Eukaryota</taxon>
        <taxon>Metazoa</taxon>
        <taxon>Spiralia</taxon>
        <taxon>Lophotrochozoa</taxon>
        <taxon>Mollusca</taxon>
        <taxon>Gastropoda</taxon>
        <taxon>Patellogastropoda</taxon>
        <taxon>Lottioidea</taxon>
        <taxon>Lottiidae</taxon>
        <taxon>Lottia</taxon>
    </lineage>
</organism>
<evidence type="ECO:0000259" key="9">
    <source>
        <dbReference type="Pfam" id="PF04547"/>
    </source>
</evidence>
<feature type="transmembrane region" description="Helical" evidence="8">
    <location>
        <begin position="653"/>
        <end position="677"/>
    </location>
</feature>
<feature type="non-terminal residue" evidence="11">
    <location>
        <position position="1"/>
    </location>
</feature>
<evidence type="ECO:0000256" key="8">
    <source>
        <dbReference type="RuleBase" id="RU280814"/>
    </source>
</evidence>
<dbReference type="InterPro" id="IPR032394">
    <property type="entry name" value="Anoct_dimer"/>
</dbReference>
<evidence type="ECO:0000313" key="11">
    <source>
        <dbReference type="EMBL" id="ESO89283.1"/>
    </source>
</evidence>
<feature type="transmembrane region" description="Helical" evidence="8">
    <location>
        <begin position="482"/>
        <end position="503"/>
    </location>
</feature>
<dbReference type="InterPro" id="IPR007632">
    <property type="entry name" value="Anoctamin"/>
</dbReference>
<evidence type="ECO:0000256" key="4">
    <source>
        <dbReference type="ARBA" id="ARBA00022692"/>
    </source>
</evidence>
<dbReference type="EMBL" id="KB202619">
    <property type="protein sequence ID" value="ESO89283.1"/>
    <property type="molecule type" value="Genomic_DNA"/>
</dbReference>
<name>V3ZDU0_LOTGI</name>
<dbReference type="GO" id="GO:0005254">
    <property type="term" value="F:chloride channel activity"/>
    <property type="evidence" value="ECO:0007669"/>
    <property type="project" value="TreeGrafter"/>
</dbReference>
<dbReference type="AlphaFoldDB" id="V3ZDU0"/>
<dbReference type="GO" id="GO:0005886">
    <property type="term" value="C:plasma membrane"/>
    <property type="evidence" value="ECO:0007669"/>
    <property type="project" value="UniProtKB-SubCell"/>
</dbReference>
<dbReference type="RefSeq" id="XP_009060312.1">
    <property type="nucleotide sequence ID" value="XM_009062064.1"/>
</dbReference>
<feature type="transmembrane region" description="Helical" evidence="8">
    <location>
        <begin position="602"/>
        <end position="625"/>
    </location>
</feature>
<evidence type="ECO:0000256" key="6">
    <source>
        <dbReference type="ARBA" id="ARBA00023136"/>
    </source>
</evidence>
<proteinExistence type="inferred from homology"/>
<keyword evidence="3" id="KW-1003">Cell membrane</keyword>
<dbReference type="Pfam" id="PF04547">
    <property type="entry name" value="Anoctamin"/>
    <property type="match status" value="1"/>
</dbReference>
<dbReference type="GeneID" id="20230116"/>
<dbReference type="GO" id="GO:0046983">
    <property type="term" value="F:protein dimerization activity"/>
    <property type="evidence" value="ECO:0007669"/>
    <property type="project" value="InterPro"/>
</dbReference>
<keyword evidence="4 8" id="KW-0812">Transmembrane</keyword>
<reference evidence="11 12" key="1">
    <citation type="journal article" date="2013" name="Nature">
        <title>Insights into bilaterian evolution from three spiralian genomes.</title>
        <authorList>
            <person name="Simakov O."/>
            <person name="Marletaz F."/>
            <person name="Cho S.J."/>
            <person name="Edsinger-Gonzales E."/>
            <person name="Havlak P."/>
            <person name="Hellsten U."/>
            <person name="Kuo D.H."/>
            <person name="Larsson T."/>
            <person name="Lv J."/>
            <person name="Arendt D."/>
            <person name="Savage R."/>
            <person name="Osoegawa K."/>
            <person name="de Jong P."/>
            <person name="Grimwood J."/>
            <person name="Chapman J.A."/>
            <person name="Shapiro H."/>
            <person name="Aerts A."/>
            <person name="Otillar R.P."/>
            <person name="Terry A.Y."/>
            <person name="Boore J.L."/>
            <person name="Grigoriev I.V."/>
            <person name="Lindberg D.R."/>
            <person name="Seaver E.C."/>
            <person name="Weisblat D.A."/>
            <person name="Putnam N.H."/>
            <person name="Rokhsar D.S."/>
        </authorList>
    </citation>
    <scope>NUCLEOTIDE SEQUENCE [LARGE SCALE GENOMIC DNA]</scope>
</reference>
<keyword evidence="12" id="KW-1185">Reference proteome</keyword>
<feature type="transmembrane region" description="Helical" evidence="8">
    <location>
        <begin position="318"/>
        <end position="337"/>
    </location>
</feature>
<evidence type="ECO:0000256" key="3">
    <source>
        <dbReference type="ARBA" id="ARBA00022475"/>
    </source>
</evidence>
<evidence type="ECO:0000256" key="2">
    <source>
        <dbReference type="ARBA" id="ARBA00009671"/>
    </source>
</evidence>
<comment type="subcellular location">
    <subcellularLocation>
        <location evidence="1">Cell membrane</location>
        <topology evidence="1">Multi-pass membrane protein</topology>
    </subcellularLocation>
    <subcellularLocation>
        <location evidence="8">Membrane</location>
        <topology evidence="8">Multi-pass membrane protein</topology>
    </subcellularLocation>
</comment>